<reference evidence="1 2" key="1">
    <citation type="submission" date="2017-08" db="EMBL/GenBank/DDBJ databases">
        <title>Complete Genome Sequence of Bacillus kochii Oregon-R-modENCODE STRAIN BDGP4, isolated from Drosophila melanogaster gut.</title>
        <authorList>
            <person name="Wan K.H."/>
            <person name="Yu C."/>
            <person name="Park S."/>
            <person name="Hammonds A.S."/>
            <person name="Booth B.W."/>
            <person name="Celniker S.E."/>
        </authorList>
    </citation>
    <scope>NUCLEOTIDE SEQUENCE [LARGE SCALE GENOMIC DNA]</scope>
    <source>
        <strain evidence="1 2">BDGP4</strain>
    </source>
</reference>
<evidence type="ECO:0000313" key="2">
    <source>
        <dbReference type="Proteomes" id="UP000215137"/>
    </source>
</evidence>
<dbReference type="EMBL" id="CP022983">
    <property type="protein sequence ID" value="ASV69823.1"/>
    <property type="molecule type" value="Genomic_DNA"/>
</dbReference>
<keyword evidence="2" id="KW-1185">Reference proteome</keyword>
<evidence type="ECO:0000313" key="1">
    <source>
        <dbReference type="EMBL" id="ASV69823.1"/>
    </source>
</evidence>
<dbReference type="AlphaFoldDB" id="A0A248TNM2"/>
<dbReference type="InterPro" id="IPR020139">
    <property type="entry name" value="DUF2642"/>
</dbReference>
<dbReference type="KEGG" id="bko:CKF48_22435"/>
<sequence>MLCTDSKKKHRHQGGKKKEWKECCGRPSQNIETGDDFCNFEGLRNELSRLVGSFVEKETTGGPVEGVLAAVRQDYAVVTDGTSTYFVPFKNIQSVVKLG</sequence>
<accession>A0A248TNM2</accession>
<proteinExistence type="predicted"/>
<dbReference type="RefSeq" id="WP_095373387.1">
    <property type="nucleotide sequence ID" value="NZ_CP022983.1"/>
</dbReference>
<dbReference type="Pfam" id="PF10842">
    <property type="entry name" value="DUF2642"/>
    <property type="match status" value="1"/>
</dbReference>
<dbReference type="Proteomes" id="UP000215137">
    <property type="component" value="Chromosome"/>
</dbReference>
<name>A0A248TNM2_9BACI</name>
<protein>
    <recommendedName>
        <fullName evidence="3">DUF2642 domain-containing protein</fullName>
    </recommendedName>
</protein>
<evidence type="ECO:0008006" key="3">
    <source>
        <dbReference type="Google" id="ProtNLM"/>
    </source>
</evidence>
<organism evidence="1 2">
    <name type="scientific">Cytobacillus kochii</name>
    <dbReference type="NCBI Taxonomy" id="859143"/>
    <lineage>
        <taxon>Bacteria</taxon>
        <taxon>Bacillati</taxon>
        <taxon>Bacillota</taxon>
        <taxon>Bacilli</taxon>
        <taxon>Bacillales</taxon>
        <taxon>Bacillaceae</taxon>
        <taxon>Cytobacillus</taxon>
    </lineage>
</organism>
<gene>
    <name evidence="1" type="ORF">CKF48_22435</name>
</gene>